<sequence>MEDVRSPSLTRLLVTLTGLLVLAGALVIGVLATVGTAAQHALGPSRTADGSTCSPLGGECSQLSRSAVEQMVGITLPAGTRLVSSGSRDMFKASEPWAVACVPEAQRVFDAAEADGFVPRTPSDHPERRDWSDKQPTDLEVHRAAELGADQWLQLGGACSGGSYVYLGHFLDK</sequence>
<proteinExistence type="predicted"/>
<dbReference type="Proteomes" id="UP000539146">
    <property type="component" value="Unassembled WGS sequence"/>
</dbReference>
<reference evidence="2 3" key="1">
    <citation type="submission" date="2020-05" db="EMBL/GenBank/DDBJ databases">
        <title>Genome Sequencing of Type Strains.</title>
        <authorList>
            <person name="Lemaire J.F."/>
            <person name="Inderbitzin P."/>
            <person name="Gregorio O.A."/>
            <person name="Collins S.B."/>
            <person name="Wespe N."/>
            <person name="Knight-Connoni V."/>
        </authorList>
    </citation>
    <scope>NUCLEOTIDE SEQUENCE [LARGE SCALE GENOMIC DNA]</scope>
    <source>
        <strain evidence="2 3">DSM 20512</strain>
    </source>
</reference>
<dbReference type="RefSeq" id="WP_175325456.1">
    <property type="nucleotide sequence ID" value="NZ_BAAAWP010000001.1"/>
</dbReference>
<keyword evidence="1" id="KW-0472">Membrane</keyword>
<evidence type="ECO:0000313" key="2">
    <source>
        <dbReference type="EMBL" id="NUU27508.1"/>
    </source>
</evidence>
<dbReference type="EMBL" id="JABMCG010000090">
    <property type="protein sequence ID" value="NUU27508.1"/>
    <property type="molecule type" value="Genomic_DNA"/>
</dbReference>
<name>A0A850DSJ1_9MICO</name>
<dbReference type="AlphaFoldDB" id="A0A850DSJ1"/>
<feature type="transmembrane region" description="Helical" evidence="1">
    <location>
        <begin position="12"/>
        <end position="34"/>
    </location>
</feature>
<comment type="caution">
    <text evidence="2">The sequence shown here is derived from an EMBL/GenBank/DDBJ whole genome shotgun (WGS) entry which is preliminary data.</text>
</comment>
<protein>
    <submittedName>
        <fullName evidence="2">Uncharacterized protein</fullName>
    </submittedName>
</protein>
<keyword evidence="1" id="KW-0812">Transmembrane</keyword>
<keyword evidence="1" id="KW-1133">Transmembrane helix</keyword>
<organism evidence="2 3">
    <name type="scientific">Curtobacterium citreum</name>
    <dbReference type="NCBI Taxonomy" id="2036"/>
    <lineage>
        <taxon>Bacteria</taxon>
        <taxon>Bacillati</taxon>
        <taxon>Actinomycetota</taxon>
        <taxon>Actinomycetes</taxon>
        <taxon>Micrococcales</taxon>
        <taxon>Microbacteriaceae</taxon>
        <taxon>Curtobacterium</taxon>
    </lineage>
</organism>
<gene>
    <name evidence="2" type="ORF">HP467_05195</name>
</gene>
<accession>A0A850DSJ1</accession>
<evidence type="ECO:0000256" key="1">
    <source>
        <dbReference type="SAM" id="Phobius"/>
    </source>
</evidence>
<evidence type="ECO:0000313" key="3">
    <source>
        <dbReference type="Proteomes" id="UP000539146"/>
    </source>
</evidence>